<accession>A0A836BUA2</accession>
<dbReference type="SUPFAM" id="SSF56112">
    <property type="entry name" value="Protein kinase-like (PK-like)"/>
    <property type="match status" value="1"/>
</dbReference>
<dbReference type="PROSITE" id="PS50011">
    <property type="entry name" value="PROTEIN_KINASE_DOM"/>
    <property type="match status" value="1"/>
</dbReference>
<dbReference type="InterPro" id="IPR001245">
    <property type="entry name" value="Ser-Thr/Tyr_kinase_cat_dom"/>
</dbReference>
<dbReference type="GO" id="GO:0004674">
    <property type="term" value="F:protein serine/threonine kinase activity"/>
    <property type="evidence" value="ECO:0007669"/>
    <property type="project" value="TreeGrafter"/>
</dbReference>
<name>A0A836BUA2_9CHLO</name>
<dbReference type="AlphaFoldDB" id="A0A836BUA2"/>
<protein>
    <recommendedName>
        <fullName evidence="4">Protein kinase domain-containing protein</fullName>
    </recommendedName>
</protein>
<dbReference type="InterPro" id="IPR051681">
    <property type="entry name" value="Ser/Thr_Kinases-Pseudokinases"/>
</dbReference>
<dbReference type="Pfam" id="PF07714">
    <property type="entry name" value="PK_Tyr_Ser-Thr"/>
    <property type="match status" value="2"/>
</dbReference>
<evidence type="ECO:0000259" key="4">
    <source>
        <dbReference type="PROSITE" id="PS50011"/>
    </source>
</evidence>
<sequence>MLKCAAVLVLCLCVLAGAQHQARTSAELVRALQAASVARSTTEILVEVDLVVSNADFEGGVTPIQLWSEVVIRSVSGWPLVSLQAQKKIMLRNGATLRFRHVVVETPQGDSALRAPSFQILAPAPNGEMGTLALGPQAAQLGAVCFPADLQAFSVANTARAPADGKPQNYTVPYPWTNCTNSSTAPYISRCYPLVSLAQDITFAGLTNAVLASPGTLLPTNYNWAVTDTYFLCRVVVPSDCIAREQPITCMLATIRGLNGNLSGLAAPPAVPGGSLRVESTPGERAGISSGAQAGIIAGTVVGGVFVLLCGVLLVVWRQRRRAPQALALTGSKDQDSAEPRSTHDVDPACEAPVDVDAEQPAALAAAIVSPQRASSVLGCGVLSPITRQTPHHPGLDLSVLVHTPRGAHGSASDGFGGTPRAPASDSGHLNHVSADPSQSGGVATTRAPSLLSPPAEPDVNADGSADAGGGSQRLTLLGVCLGKGACGRVVEGLYQGQRVAVKLLDTGLVMLARSTSPERRAVAGGRGGDGARGGGDGGGGGSEGQGLRHMASTHEQLDEAVETEGVAAAEDGAEEGGDVGGGGLVPAFTPSGIMWSQHLSTHDNVNQQESASALEATAGVTRDTAAPAAGDAEAESPASALLRTAAAVTFGGAQVAVAPLKVQGLLSTQDGAPRHLRMTDLFAPSDESGDKGLKGLAECLAQEVEVLSRIHHSNCVKLLAANLGPPQPCLVMELMDTSLDRMLYGSGGPPVLLLLDKVLHIALQIAQALAYLHPTIIHRGLSRLQETVLVTARVTVGTAPECLNALNCVISHHADMYGFAVLVYEMLAGVRPWEGANIVQIAHAVDGQRRRPPLDELPPGRCPRALRSLIQACWDQVPERRPAACEVAKELMLIRQKAQLLHAALERAGSG</sequence>
<keyword evidence="2" id="KW-1133">Transmembrane helix</keyword>
<evidence type="ECO:0000256" key="3">
    <source>
        <dbReference type="SAM" id="SignalP"/>
    </source>
</evidence>
<organism evidence="5 6">
    <name type="scientific">Edaphochlamys debaryana</name>
    <dbReference type="NCBI Taxonomy" id="47281"/>
    <lineage>
        <taxon>Eukaryota</taxon>
        <taxon>Viridiplantae</taxon>
        <taxon>Chlorophyta</taxon>
        <taxon>core chlorophytes</taxon>
        <taxon>Chlorophyceae</taxon>
        <taxon>CS clade</taxon>
        <taxon>Chlamydomonadales</taxon>
        <taxon>Chlamydomonadales incertae sedis</taxon>
        <taxon>Edaphochlamys</taxon>
    </lineage>
</organism>
<dbReference type="InterPro" id="IPR000719">
    <property type="entry name" value="Prot_kinase_dom"/>
</dbReference>
<dbReference type="Gene3D" id="1.10.510.10">
    <property type="entry name" value="Transferase(Phosphotransferase) domain 1"/>
    <property type="match status" value="2"/>
</dbReference>
<feature type="region of interest" description="Disordered" evidence="1">
    <location>
        <begin position="518"/>
        <end position="557"/>
    </location>
</feature>
<dbReference type="Proteomes" id="UP000612055">
    <property type="component" value="Unassembled WGS sequence"/>
</dbReference>
<feature type="region of interest" description="Disordered" evidence="1">
    <location>
        <begin position="409"/>
        <end position="468"/>
    </location>
</feature>
<dbReference type="EMBL" id="JAEHOE010000093">
    <property type="protein sequence ID" value="KAG2487738.1"/>
    <property type="molecule type" value="Genomic_DNA"/>
</dbReference>
<keyword evidence="2" id="KW-0812">Transmembrane</keyword>
<proteinExistence type="predicted"/>
<feature type="chain" id="PRO_5032586989" description="Protein kinase domain-containing protein" evidence="3">
    <location>
        <begin position="19"/>
        <end position="912"/>
    </location>
</feature>
<keyword evidence="6" id="KW-1185">Reference proteome</keyword>
<feature type="transmembrane region" description="Helical" evidence="2">
    <location>
        <begin position="294"/>
        <end position="317"/>
    </location>
</feature>
<evidence type="ECO:0000313" key="6">
    <source>
        <dbReference type="Proteomes" id="UP000612055"/>
    </source>
</evidence>
<keyword evidence="3" id="KW-0732">Signal</keyword>
<evidence type="ECO:0000256" key="2">
    <source>
        <dbReference type="SAM" id="Phobius"/>
    </source>
</evidence>
<dbReference type="InterPro" id="IPR011009">
    <property type="entry name" value="Kinase-like_dom_sf"/>
</dbReference>
<gene>
    <name evidence="5" type="ORF">HYH03_013736</name>
</gene>
<dbReference type="OrthoDB" id="541905at2759"/>
<feature type="domain" description="Protein kinase" evidence="4">
    <location>
        <begin position="476"/>
        <end position="894"/>
    </location>
</feature>
<feature type="region of interest" description="Disordered" evidence="1">
    <location>
        <begin position="328"/>
        <end position="349"/>
    </location>
</feature>
<dbReference type="GO" id="GO:0005524">
    <property type="term" value="F:ATP binding"/>
    <property type="evidence" value="ECO:0007669"/>
    <property type="project" value="InterPro"/>
</dbReference>
<dbReference type="PANTHER" id="PTHR44329:SF214">
    <property type="entry name" value="PROTEIN KINASE DOMAIN-CONTAINING PROTEIN"/>
    <property type="match status" value="1"/>
</dbReference>
<dbReference type="PANTHER" id="PTHR44329">
    <property type="entry name" value="SERINE/THREONINE-PROTEIN KINASE TNNI3K-RELATED"/>
    <property type="match status" value="1"/>
</dbReference>
<feature type="signal peptide" evidence="3">
    <location>
        <begin position="1"/>
        <end position="18"/>
    </location>
</feature>
<reference evidence="5" key="1">
    <citation type="journal article" date="2020" name="bioRxiv">
        <title>Comparative genomics of Chlamydomonas.</title>
        <authorList>
            <person name="Craig R.J."/>
            <person name="Hasan A.R."/>
            <person name="Ness R.W."/>
            <person name="Keightley P.D."/>
        </authorList>
    </citation>
    <scope>NUCLEOTIDE SEQUENCE</scope>
    <source>
        <strain evidence="5">CCAP 11/70</strain>
    </source>
</reference>
<feature type="compositionally biased region" description="Basic and acidic residues" evidence="1">
    <location>
        <begin position="333"/>
        <end position="347"/>
    </location>
</feature>
<keyword evidence="2" id="KW-0472">Membrane</keyword>
<evidence type="ECO:0000313" key="5">
    <source>
        <dbReference type="EMBL" id="KAG2487738.1"/>
    </source>
</evidence>
<feature type="compositionally biased region" description="Gly residues" evidence="1">
    <location>
        <begin position="525"/>
        <end position="545"/>
    </location>
</feature>
<comment type="caution">
    <text evidence="5">The sequence shown here is derived from an EMBL/GenBank/DDBJ whole genome shotgun (WGS) entry which is preliminary data.</text>
</comment>
<evidence type="ECO:0000256" key="1">
    <source>
        <dbReference type="SAM" id="MobiDB-lite"/>
    </source>
</evidence>